<accession>A0ABU7X5I7</accession>
<organism evidence="1 2">
    <name type="scientific">Streptomyces chrestomyceticus</name>
    <dbReference type="NCBI Taxonomy" id="68185"/>
    <lineage>
        <taxon>Bacteria</taxon>
        <taxon>Bacillati</taxon>
        <taxon>Actinomycetota</taxon>
        <taxon>Actinomycetes</taxon>
        <taxon>Kitasatosporales</taxon>
        <taxon>Streptomycetaceae</taxon>
        <taxon>Streptomyces</taxon>
    </lineage>
</organism>
<keyword evidence="2" id="KW-1185">Reference proteome</keyword>
<name>A0ABU7X5I7_9ACTN</name>
<dbReference type="EMBL" id="JAVFKM010000034">
    <property type="protein sequence ID" value="MEF3118907.1"/>
    <property type="molecule type" value="Genomic_DNA"/>
</dbReference>
<proteinExistence type="predicted"/>
<protein>
    <submittedName>
        <fullName evidence="1">Uncharacterized protein</fullName>
    </submittedName>
</protein>
<evidence type="ECO:0000313" key="2">
    <source>
        <dbReference type="Proteomes" id="UP001348265"/>
    </source>
</evidence>
<evidence type="ECO:0000313" key="1">
    <source>
        <dbReference type="EMBL" id="MEF3118907.1"/>
    </source>
</evidence>
<comment type="caution">
    <text evidence="1">The sequence shown here is derived from an EMBL/GenBank/DDBJ whole genome shotgun (WGS) entry which is preliminary data.</text>
</comment>
<dbReference type="RefSeq" id="WP_331789818.1">
    <property type="nucleotide sequence ID" value="NZ_JAVFKM010000034.1"/>
</dbReference>
<gene>
    <name evidence="1" type="ORF">RB636_37740</name>
</gene>
<reference evidence="1 2" key="1">
    <citation type="submission" date="2023-08" db="EMBL/GenBank/DDBJ databases">
        <authorList>
            <person name="Sharma P."/>
            <person name="Verma V."/>
            <person name="Mohan M.K."/>
            <person name="Dubey A.K."/>
        </authorList>
    </citation>
    <scope>NUCLEOTIDE SEQUENCE [LARGE SCALE GENOMIC DNA]</scope>
    <source>
        <strain evidence="1 2">ADP4</strain>
    </source>
</reference>
<sequence length="59" mass="6734">MPRLYADPVAVASAFAFAPRQVVEQVVPEYHSSALAWLGRTEETEAEARRAYEIEQRLR</sequence>
<dbReference type="Proteomes" id="UP001348265">
    <property type="component" value="Unassembled WGS sequence"/>
</dbReference>